<gene>
    <name evidence="1" type="ORF">MML48_7g00013469</name>
</gene>
<reference evidence="1" key="1">
    <citation type="submission" date="2022-04" db="EMBL/GenBank/DDBJ databases">
        <title>Chromosome-scale genome assembly of Holotrichia oblita Faldermann.</title>
        <authorList>
            <person name="Rongchong L."/>
        </authorList>
    </citation>
    <scope>NUCLEOTIDE SEQUENCE</scope>
    <source>
        <strain evidence="1">81SQS9</strain>
    </source>
</reference>
<evidence type="ECO:0000313" key="1">
    <source>
        <dbReference type="EMBL" id="KAI4458078.1"/>
    </source>
</evidence>
<dbReference type="EMBL" id="CM043021">
    <property type="protein sequence ID" value="KAI4458078.1"/>
    <property type="molecule type" value="Genomic_DNA"/>
</dbReference>
<keyword evidence="2" id="KW-1185">Reference proteome</keyword>
<accession>A0ACB9SSK0</accession>
<evidence type="ECO:0000313" key="2">
    <source>
        <dbReference type="Proteomes" id="UP001056778"/>
    </source>
</evidence>
<sequence length="962" mass="110379">MPRKYKRLPGSRPYENYTSEALENALSDIRKKVTLREAQEKYRIHHNTLYLKLHNKHNRPTGGQTISTKVEADSLIPHVIAVSSFGFPVTSQDLRFIVKAYFDKIGHKARVFRNNFPGLEWTGEDLVRENLETNFDTEVSKIDVACEPSTTKQAFRAVRKDKKFKMVKRASECSISTDRDALSLRESNVSPMSEVFNLSENEKKLNSRNMETINVQNLNIGDHVIVLYDRSYFLGIITAVSHDGDVVNAMEKYGRDWKWDNKKDIFYVYDDIIRKIKSSAQKSRRGIFQVTEMEEYSWPNGNCVIYRVPLRNVRRKSVTRMLKPGEFDAGAYSPANSITSVNSLASLLREKIQMLPATLRKNQPTEYKVRIFVGFLFLVVVFLVGLAYVLYHQKLLQRAYFEKIKFNKGKREIKIFNSEGDIVIRGSLGTIIAYDKVHPCLPSDTRQDGSICFEWMQRSRLYMQLYELDSEIQCYNLQWMALSTGIDPTDCFDMSPASGHWYGGGQLAESTFQLSKANHDFAPFVTGKIETNQWGNILKRYFINSKGAAIVIDNSTPFFPIAEAVSNYTYDVIGLGFLKQGHVLLNEFWQEHIGDFTVDEERFPKFQETIEIMHRRGFRIVFTIQPFISTESKNFAEAVKKRLLISERFSDRRIPALTRYKSLHSAGVLDMTNNNTVPWLLDKLKTLLSTFKFDAYYLDLGIAYNMPHYYQCEKPLINPDQYKTYFINSLQSTVNIFGVNSAIERPKTPTFVSLPEFESSWNGLRKVIPTVLTYGLIGYPFLIPGAVGGDYESAGGIGDTSFNSSLTIKLPDKELYIRWLQLATFLPVIRFTHSPNNYGDDSVLEMAKEMTLLRQQTVTPALKKYVGVALEYGMPLVRPLWMVDANDVSCHAVTDEFSIGDDLIVAPILHAGVKERDVYLPAGVWKDGIDKSLRKGSRWIHDYRVEQNQIAYFIKMPDDTRF</sequence>
<keyword evidence="1" id="KW-0378">Hydrolase</keyword>
<name>A0ACB9SSK0_HOLOL</name>
<comment type="caution">
    <text evidence="1">The sequence shown here is derived from an EMBL/GenBank/DDBJ whole genome shotgun (WGS) entry which is preliminary data.</text>
</comment>
<keyword evidence="1" id="KW-0326">Glycosidase</keyword>
<proteinExistence type="predicted"/>
<protein>
    <submittedName>
        <fullName evidence="1">Glycosidase family 31</fullName>
    </submittedName>
</protein>
<organism evidence="1 2">
    <name type="scientific">Holotrichia oblita</name>
    <name type="common">Chafer beetle</name>
    <dbReference type="NCBI Taxonomy" id="644536"/>
    <lineage>
        <taxon>Eukaryota</taxon>
        <taxon>Metazoa</taxon>
        <taxon>Ecdysozoa</taxon>
        <taxon>Arthropoda</taxon>
        <taxon>Hexapoda</taxon>
        <taxon>Insecta</taxon>
        <taxon>Pterygota</taxon>
        <taxon>Neoptera</taxon>
        <taxon>Endopterygota</taxon>
        <taxon>Coleoptera</taxon>
        <taxon>Polyphaga</taxon>
        <taxon>Scarabaeiformia</taxon>
        <taxon>Scarabaeidae</taxon>
        <taxon>Melolonthinae</taxon>
        <taxon>Holotrichia</taxon>
    </lineage>
</organism>
<dbReference type="Proteomes" id="UP001056778">
    <property type="component" value="Chromosome 7"/>
</dbReference>